<dbReference type="InterPro" id="IPR041698">
    <property type="entry name" value="Methyltransf_25"/>
</dbReference>
<name>A0AAE7THD9_9BRAD</name>
<dbReference type="GO" id="GO:0032259">
    <property type="term" value="P:methylation"/>
    <property type="evidence" value="ECO:0007669"/>
    <property type="project" value="UniProtKB-KW"/>
</dbReference>
<protein>
    <submittedName>
        <fullName evidence="2">Class I SAM-dependent methyltransferase</fullName>
    </submittedName>
</protein>
<dbReference type="Pfam" id="PF13649">
    <property type="entry name" value="Methyltransf_25"/>
    <property type="match status" value="1"/>
</dbReference>
<keyword evidence="2" id="KW-0808">Transferase</keyword>
<proteinExistence type="predicted"/>
<evidence type="ECO:0000313" key="2">
    <source>
        <dbReference type="EMBL" id="QOZ68139.1"/>
    </source>
</evidence>
<dbReference type="Proteomes" id="UP000594015">
    <property type="component" value="Chromosome"/>
</dbReference>
<dbReference type="RefSeq" id="WP_092217411.1">
    <property type="nucleotide sequence ID" value="NZ_CP030050.1"/>
</dbReference>
<dbReference type="AlphaFoldDB" id="A0AAE7THD9"/>
<dbReference type="KEGG" id="barh:WN72_18895"/>
<dbReference type="EMBL" id="CP030050">
    <property type="protein sequence ID" value="QOZ68139.1"/>
    <property type="molecule type" value="Genomic_DNA"/>
</dbReference>
<feature type="domain" description="Methyltransferase" evidence="1">
    <location>
        <begin position="107"/>
        <end position="201"/>
    </location>
</feature>
<sequence length="337" mass="38627">MSVEFAPNLAVGRTGSGYFDRDRIVSFLKYRHLSRRLRVRQRPLSPSGQERLVAALATHYFRDPLGYRDTPAGRKDLHDHVIARTHEDRRTVVPWLDTLFRLDGAKIIEIGCGTCCSTIALAEQGAEVIGYDIDKGSLAVGDERLSIYGLKAELINGNATEIPAERIAEVDAVIFFAAVEHMTLDEKLHSFSSVWRSLRSGAYLIVMDTPNRLWWFDSHTSLLPFYMWLPDDLAVHYSRLSPRVPFNERVRPPITAETLLRLTRTGRAASYHEFELALGSLSALQVSSLNRWKRGNLLQFAKWFAFDRSFERWLRRHGPRIDSAFYEPYLHLAIRKP</sequence>
<dbReference type="SUPFAM" id="SSF53335">
    <property type="entry name" value="S-adenosyl-L-methionine-dependent methyltransferases"/>
    <property type="match status" value="1"/>
</dbReference>
<dbReference type="GO" id="GO:0008168">
    <property type="term" value="F:methyltransferase activity"/>
    <property type="evidence" value="ECO:0007669"/>
    <property type="project" value="UniProtKB-KW"/>
</dbReference>
<organism evidence="2 3">
    <name type="scientific">Bradyrhizobium arachidis</name>
    <dbReference type="NCBI Taxonomy" id="858423"/>
    <lineage>
        <taxon>Bacteria</taxon>
        <taxon>Pseudomonadati</taxon>
        <taxon>Pseudomonadota</taxon>
        <taxon>Alphaproteobacteria</taxon>
        <taxon>Hyphomicrobiales</taxon>
        <taxon>Nitrobacteraceae</taxon>
        <taxon>Bradyrhizobium</taxon>
    </lineage>
</organism>
<evidence type="ECO:0000259" key="1">
    <source>
        <dbReference type="Pfam" id="PF13649"/>
    </source>
</evidence>
<dbReference type="Gene3D" id="3.40.50.150">
    <property type="entry name" value="Vaccinia Virus protein VP39"/>
    <property type="match status" value="1"/>
</dbReference>
<dbReference type="CDD" id="cd02440">
    <property type="entry name" value="AdoMet_MTases"/>
    <property type="match status" value="1"/>
</dbReference>
<reference evidence="2 3" key="1">
    <citation type="submission" date="2018-06" db="EMBL/GenBank/DDBJ databases">
        <title>Comparative genomics of Bradyrhizobium nodulating Arachidis hypogaea.</title>
        <authorList>
            <person name="Li Y."/>
        </authorList>
    </citation>
    <scope>NUCLEOTIDE SEQUENCE [LARGE SCALE GENOMIC DNA]</scope>
    <source>
        <strain evidence="2 3">CCBAU 051107</strain>
    </source>
</reference>
<evidence type="ECO:0000313" key="3">
    <source>
        <dbReference type="Proteomes" id="UP000594015"/>
    </source>
</evidence>
<dbReference type="InterPro" id="IPR029063">
    <property type="entry name" value="SAM-dependent_MTases_sf"/>
</dbReference>
<gene>
    <name evidence="2" type="ORF">WN72_18895</name>
</gene>
<keyword evidence="2" id="KW-0489">Methyltransferase</keyword>
<accession>A0AAE7THD9</accession>